<protein>
    <recommendedName>
        <fullName evidence="2">ParB-like N-terminal domain-containing protein</fullName>
    </recommendedName>
</protein>
<feature type="region of interest" description="Disordered" evidence="1">
    <location>
        <begin position="260"/>
        <end position="314"/>
    </location>
</feature>
<organism evidence="3 4">
    <name type="scientific">Actinomadura harenae</name>
    <dbReference type="NCBI Taxonomy" id="2483351"/>
    <lineage>
        <taxon>Bacteria</taxon>
        <taxon>Bacillati</taxon>
        <taxon>Actinomycetota</taxon>
        <taxon>Actinomycetes</taxon>
        <taxon>Streptosporangiales</taxon>
        <taxon>Thermomonosporaceae</taxon>
        <taxon>Actinomadura</taxon>
    </lineage>
</organism>
<name>A0A3M2L459_9ACTN</name>
<evidence type="ECO:0000313" key="3">
    <source>
        <dbReference type="EMBL" id="RMI32502.1"/>
    </source>
</evidence>
<feature type="compositionally biased region" description="Low complexity" evidence="1">
    <location>
        <begin position="36"/>
        <end position="47"/>
    </location>
</feature>
<feature type="region of interest" description="Disordered" evidence="1">
    <location>
        <begin position="206"/>
        <end position="230"/>
    </location>
</feature>
<dbReference type="RefSeq" id="WP_122200004.1">
    <property type="nucleotide sequence ID" value="NZ_RFFG01000193.1"/>
</dbReference>
<sequence>MGHSTAQWTEPKTTETCSPDTSAGPGATEDPGSSEDPGTPSDPAAADDAPRPSGPRGRTSPATLAAEAPEGEEVRVTIASLQPADSPRLRGVDHEHVLRMAGVDAPLPPILVHRPTMRVIDGMHRLRAAKLRGDTEIEAIFFDGSAAEAFARAVELNIAHGLPLTLADRRAAAARILAAEPQASDRMVAARTGLSARTVAAVRRSTARIPQTNTRVGADGRERPVSGARGRRLAARIISDRPEASLREVARTAGISLSTAHDVRRRLREGRDPVPGGGGTPPQSDPVRTGAPSPAAPVRTSASPAPPAKPARPA</sequence>
<dbReference type="SMART" id="SM00470">
    <property type="entry name" value="ParB"/>
    <property type="match status" value="1"/>
</dbReference>
<accession>A0A3M2L459</accession>
<dbReference type="Proteomes" id="UP000282674">
    <property type="component" value="Unassembled WGS sequence"/>
</dbReference>
<keyword evidence="4" id="KW-1185">Reference proteome</keyword>
<dbReference type="Gene3D" id="3.90.1530.10">
    <property type="entry name" value="Conserved hypothetical protein from pyrococcus furiosus pfu- 392566-001, ParB domain"/>
    <property type="match status" value="1"/>
</dbReference>
<dbReference type="OrthoDB" id="3701787at2"/>
<dbReference type="AlphaFoldDB" id="A0A3M2L459"/>
<dbReference type="InterPro" id="IPR036086">
    <property type="entry name" value="ParB/Sulfiredoxin_sf"/>
</dbReference>
<feature type="non-terminal residue" evidence="3">
    <location>
        <position position="314"/>
    </location>
</feature>
<comment type="caution">
    <text evidence="3">The sequence shown here is derived from an EMBL/GenBank/DDBJ whole genome shotgun (WGS) entry which is preliminary data.</text>
</comment>
<feature type="region of interest" description="Disordered" evidence="1">
    <location>
        <begin position="1"/>
        <end position="72"/>
    </location>
</feature>
<evidence type="ECO:0000259" key="2">
    <source>
        <dbReference type="SMART" id="SM00470"/>
    </source>
</evidence>
<gene>
    <name evidence="3" type="ORF">EBO15_41955</name>
</gene>
<evidence type="ECO:0000313" key="4">
    <source>
        <dbReference type="Proteomes" id="UP000282674"/>
    </source>
</evidence>
<feature type="compositionally biased region" description="Polar residues" evidence="1">
    <location>
        <begin position="1"/>
        <end position="21"/>
    </location>
</feature>
<dbReference type="EMBL" id="RFFG01000193">
    <property type="protein sequence ID" value="RMI32502.1"/>
    <property type="molecule type" value="Genomic_DNA"/>
</dbReference>
<feature type="compositionally biased region" description="Pro residues" evidence="1">
    <location>
        <begin position="304"/>
        <end position="314"/>
    </location>
</feature>
<dbReference type="InterPro" id="IPR003115">
    <property type="entry name" value="ParB_N"/>
</dbReference>
<proteinExistence type="predicted"/>
<evidence type="ECO:0000256" key="1">
    <source>
        <dbReference type="SAM" id="MobiDB-lite"/>
    </source>
</evidence>
<reference evidence="3 4" key="1">
    <citation type="submission" date="2018-10" db="EMBL/GenBank/DDBJ databases">
        <title>Isolation from soil.</title>
        <authorList>
            <person name="Hu J."/>
        </authorList>
    </citation>
    <scope>NUCLEOTIDE SEQUENCE [LARGE SCALE GENOMIC DNA]</scope>
    <source>
        <strain evidence="3 4">NEAU-Ht49</strain>
    </source>
</reference>
<feature type="domain" description="ParB-like N-terminal" evidence="2">
    <location>
        <begin position="74"/>
        <end position="158"/>
    </location>
</feature>
<dbReference type="SUPFAM" id="SSF110849">
    <property type="entry name" value="ParB/Sulfiredoxin"/>
    <property type="match status" value="1"/>
</dbReference>